<comment type="caution">
    <text evidence="1">The sequence shown here is derived from an EMBL/GenBank/DDBJ whole genome shotgun (WGS) entry which is preliminary data.</text>
</comment>
<accession>A0A0L6UWX8</accession>
<keyword evidence="2" id="KW-1185">Reference proteome</keyword>
<organism evidence="1 2">
    <name type="scientific">Puccinia sorghi</name>
    <dbReference type="NCBI Taxonomy" id="27349"/>
    <lineage>
        <taxon>Eukaryota</taxon>
        <taxon>Fungi</taxon>
        <taxon>Dikarya</taxon>
        <taxon>Basidiomycota</taxon>
        <taxon>Pucciniomycotina</taxon>
        <taxon>Pucciniomycetes</taxon>
        <taxon>Pucciniales</taxon>
        <taxon>Pucciniaceae</taxon>
        <taxon>Puccinia</taxon>
    </lineage>
</organism>
<dbReference type="Proteomes" id="UP000037035">
    <property type="component" value="Unassembled WGS sequence"/>
</dbReference>
<evidence type="ECO:0000313" key="1">
    <source>
        <dbReference type="EMBL" id="KNZ53014.1"/>
    </source>
</evidence>
<dbReference type="AlphaFoldDB" id="A0A0L6UWX8"/>
<dbReference type="VEuPathDB" id="FungiDB:VP01_3370g5"/>
<dbReference type="STRING" id="27349.A0A0L6UWX8"/>
<gene>
    <name evidence="1" type="ORF">VP01_3370g5</name>
</gene>
<proteinExistence type="predicted"/>
<protein>
    <submittedName>
        <fullName evidence="1">Uncharacterized protein</fullName>
    </submittedName>
</protein>
<dbReference type="EMBL" id="LAVV01008358">
    <property type="protein sequence ID" value="KNZ53014.1"/>
    <property type="molecule type" value="Genomic_DNA"/>
</dbReference>
<evidence type="ECO:0000313" key="2">
    <source>
        <dbReference type="Proteomes" id="UP000037035"/>
    </source>
</evidence>
<dbReference type="OrthoDB" id="2504926at2759"/>
<reference evidence="1 2" key="1">
    <citation type="submission" date="2015-08" db="EMBL/GenBank/DDBJ databases">
        <title>Next Generation Sequencing and Analysis of the Genome of Puccinia sorghi L Schw, the Causal Agent of Maize Common Rust.</title>
        <authorList>
            <person name="Rochi L."/>
            <person name="Burguener G."/>
            <person name="Darino M."/>
            <person name="Turjanski A."/>
            <person name="Kreff E."/>
            <person name="Dieguez M.J."/>
            <person name="Sacco F."/>
        </authorList>
    </citation>
    <scope>NUCLEOTIDE SEQUENCE [LARGE SCALE GENOMIC DNA]</scope>
    <source>
        <strain evidence="1 2">RO10H11247</strain>
    </source>
</reference>
<sequence>MVLFSKNRRHNSVRFLACGVFDPINDYFNKLDLKNSRDAVLKALRIISTHAESQLTCVTTPGQELGLGPFICLKNLDMQEKFCMVSLGCHNSMFYGTWGSTLHSTKMEQNMFQLCKSTQSFLCPHWKVKITTLIEQISCEIPSIYILKLMDNSNDSAEGIGQVLEAIQWETGQTPKTFSSSHNLWKITQTIPTLHMGDSPNKNDLGAWQFLEALGIPHEKFIQKKYFTLMLQQMEMVHNNTIFQCLCSFLWCSGNLWFNFRIVESLVI</sequence>
<name>A0A0L6UWX8_9BASI</name>